<keyword evidence="4" id="KW-1185">Reference proteome</keyword>
<evidence type="ECO:0000313" key="3">
    <source>
        <dbReference type="EMBL" id="MDX8151821.1"/>
    </source>
</evidence>
<feature type="compositionally biased region" description="Basic and acidic residues" evidence="1">
    <location>
        <begin position="462"/>
        <end position="477"/>
    </location>
</feature>
<dbReference type="Proteomes" id="UP001277761">
    <property type="component" value="Unassembled WGS sequence"/>
</dbReference>
<feature type="region of interest" description="Disordered" evidence="1">
    <location>
        <begin position="420"/>
        <end position="477"/>
    </location>
</feature>
<dbReference type="PANTHER" id="PTHR33371">
    <property type="entry name" value="INTERMEMBRANE PHOSPHOLIPID TRANSPORT SYSTEM BINDING PROTEIN MLAD-RELATED"/>
    <property type="match status" value="1"/>
</dbReference>
<dbReference type="InterPro" id="IPR052336">
    <property type="entry name" value="MlaD_Phospholipid_Transporter"/>
</dbReference>
<evidence type="ECO:0000313" key="4">
    <source>
        <dbReference type="Proteomes" id="UP001277761"/>
    </source>
</evidence>
<feature type="domain" description="Mce/MlaD" evidence="2">
    <location>
        <begin position="45"/>
        <end position="125"/>
    </location>
</feature>
<sequence length="477" mass="49324">MNRAPRRRLDPRWRLLALGLAGVLAALAIVLVSYRANSGLPFQGTYRITVEVPDALRLVRNNDVRIAGVRAGRIDRVEAVPGSRGTHARLTLALATDAGPLRADTAVRVRPASILGTNYLDLVPGRAGRELPSGASLPLRNASSTVELTDLLDVFDRSAGRRLQATLGTLGVGLAGRGPALGQALGALPPLLGDLGRVSRTLAAPGTRLGPLLVALDDATRALAPVAGELASATDGAAATFDVLARHGRALAATLVALPPAEASVTRAFTRLQPALEDLDALSAALTPAVGLLPAAVPAIDRTLARGVRPLRDLRAFAPVLGRTFASVRRLGATDGVRGALQHAGGALQAANGTLETLLPAQLQCNVIGLWATNFASTFGSLGTGQGPALANIGVTHLGADNELLQNPRPSKDAAINLLPNQGTDECESGNEPYAGRQVLGSPPGRQSARTRETRQQPAVRRLAERAGLHDDGGGTP</sequence>
<reference evidence="3 4" key="1">
    <citation type="submission" date="2023-11" db="EMBL/GenBank/DDBJ databases">
        <authorList>
            <person name="Xu M."/>
            <person name="Jiang T."/>
        </authorList>
    </citation>
    <scope>NUCLEOTIDE SEQUENCE [LARGE SCALE GENOMIC DNA]</scope>
    <source>
        <strain evidence="3 4">SD</strain>
    </source>
</reference>
<organism evidence="3 4">
    <name type="scientific">Patulibacter brassicae</name>
    <dbReference type="NCBI Taxonomy" id="1705717"/>
    <lineage>
        <taxon>Bacteria</taxon>
        <taxon>Bacillati</taxon>
        <taxon>Actinomycetota</taxon>
        <taxon>Thermoleophilia</taxon>
        <taxon>Solirubrobacterales</taxon>
        <taxon>Patulibacteraceae</taxon>
        <taxon>Patulibacter</taxon>
    </lineage>
</organism>
<dbReference type="Pfam" id="PF02470">
    <property type="entry name" value="MlaD"/>
    <property type="match status" value="1"/>
</dbReference>
<protein>
    <submittedName>
        <fullName evidence="3">MlaD family protein</fullName>
    </submittedName>
</protein>
<evidence type="ECO:0000256" key="1">
    <source>
        <dbReference type="SAM" id="MobiDB-lite"/>
    </source>
</evidence>
<dbReference type="InterPro" id="IPR003399">
    <property type="entry name" value="Mce/MlaD"/>
</dbReference>
<proteinExistence type="predicted"/>
<name>A0ABU4VJ18_9ACTN</name>
<accession>A0ABU4VJ18</accession>
<dbReference type="RefSeq" id="WP_319953973.1">
    <property type="nucleotide sequence ID" value="NZ_JAXAVX010000003.1"/>
</dbReference>
<dbReference type="EMBL" id="JAXAVX010000003">
    <property type="protein sequence ID" value="MDX8151821.1"/>
    <property type="molecule type" value="Genomic_DNA"/>
</dbReference>
<evidence type="ECO:0000259" key="2">
    <source>
        <dbReference type="Pfam" id="PF02470"/>
    </source>
</evidence>
<comment type="caution">
    <text evidence="3">The sequence shown here is derived from an EMBL/GenBank/DDBJ whole genome shotgun (WGS) entry which is preliminary data.</text>
</comment>
<gene>
    <name evidence="3" type="ORF">SK069_09470</name>
</gene>
<dbReference type="PANTHER" id="PTHR33371:SF16">
    <property type="entry name" value="MCE-FAMILY PROTEIN MCE3F"/>
    <property type="match status" value="1"/>
</dbReference>